<gene>
    <name evidence="2" type="ORF">CMV_010549</name>
</gene>
<dbReference type="EMBL" id="JRKL02001227">
    <property type="protein sequence ID" value="KAF3965245.1"/>
    <property type="molecule type" value="Genomic_DNA"/>
</dbReference>
<feature type="compositionally biased region" description="Polar residues" evidence="1">
    <location>
        <begin position="1"/>
        <end position="10"/>
    </location>
</feature>
<accession>A0A8J4VPJ8</accession>
<protein>
    <submittedName>
        <fullName evidence="2">Uncharacterized protein</fullName>
    </submittedName>
</protein>
<sequence length="82" mass="8871">MAPTPTNEAPQTAAMDTNAAISNLPPIEGAVAENMTNKVKRALVRIATNVIDLQESMEEVESYEGLESEFASQSTITEEEED</sequence>
<feature type="region of interest" description="Disordered" evidence="1">
    <location>
        <begin position="62"/>
        <end position="82"/>
    </location>
</feature>
<evidence type="ECO:0000256" key="1">
    <source>
        <dbReference type="SAM" id="MobiDB-lite"/>
    </source>
</evidence>
<organism evidence="2 3">
    <name type="scientific">Castanea mollissima</name>
    <name type="common">Chinese chestnut</name>
    <dbReference type="NCBI Taxonomy" id="60419"/>
    <lineage>
        <taxon>Eukaryota</taxon>
        <taxon>Viridiplantae</taxon>
        <taxon>Streptophyta</taxon>
        <taxon>Embryophyta</taxon>
        <taxon>Tracheophyta</taxon>
        <taxon>Spermatophyta</taxon>
        <taxon>Magnoliopsida</taxon>
        <taxon>eudicotyledons</taxon>
        <taxon>Gunneridae</taxon>
        <taxon>Pentapetalae</taxon>
        <taxon>rosids</taxon>
        <taxon>fabids</taxon>
        <taxon>Fagales</taxon>
        <taxon>Fagaceae</taxon>
        <taxon>Castanea</taxon>
    </lineage>
</organism>
<comment type="caution">
    <text evidence="2">The sequence shown here is derived from an EMBL/GenBank/DDBJ whole genome shotgun (WGS) entry which is preliminary data.</text>
</comment>
<keyword evidence="3" id="KW-1185">Reference proteome</keyword>
<name>A0A8J4VPJ8_9ROSI</name>
<dbReference type="Proteomes" id="UP000737018">
    <property type="component" value="Unassembled WGS sequence"/>
</dbReference>
<dbReference type="AlphaFoldDB" id="A0A8J4VPJ8"/>
<feature type="region of interest" description="Disordered" evidence="1">
    <location>
        <begin position="1"/>
        <end position="20"/>
    </location>
</feature>
<evidence type="ECO:0000313" key="3">
    <source>
        <dbReference type="Proteomes" id="UP000737018"/>
    </source>
</evidence>
<evidence type="ECO:0000313" key="2">
    <source>
        <dbReference type="EMBL" id="KAF3965245.1"/>
    </source>
</evidence>
<proteinExistence type="predicted"/>
<reference evidence="2" key="1">
    <citation type="submission" date="2020-03" db="EMBL/GenBank/DDBJ databases">
        <title>Castanea mollissima Vanexum genome sequencing.</title>
        <authorList>
            <person name="Staton M."/>
        </authorList>
    </citation>
    <scope>NUCLEOTIDE SEQUENCE</scope>
    <source>
        <tissue evidence="2">Leaf</tissue>
    </source>
</reference>